<organism evidence="1">
    <name type="scientific">Lepeophtheirus salmonis</name>
    <name type="common">Salmon louse</name>
    <name type="synonym">Caligus salmonis</name>
    <dbReference type="NCBI Taxonomy" id="72036"/>
    <lineage>
        <taxon>Eukaryota</taxon>
        <taxon>Metazoa</taxon>
        <taxon>Ecdysozoa</taxon>
        <taxon>Arthropoda</taxon>
        <taxon>Crustacea</taxon>
        <taxon>Multicrustacea</taxon>
        <taxon>Hexanauplia</taxon>
        <taxon>Copepoda</taxon>
        <taxon>Siphonostomatoida</taxon>
        <taxon>Caligidae</taxon>
        <taxon>Lepeophtheirus</taxon>
    </lineage>
</organism>
<dbReference type="EMBL" id="HACA01010663">
    <property type="protein sequence ID" value="CDW28024.1"/>
    <property type="molecule type" value="Transcribed_RNA"/>
</dbReference>
<dbReference type="AlphaFoldDB" id="A0A0K2TPT1"/>
<name>A0A0K2TPT1_LEPSM</name>
<evidence type="ECO:0000313" key="1">
    <source>
        <dbReference type="EMBL" id="CDW28024.1"/>
    </source>
</evidence>
<accession>A0A0K2TPT1</accession>
<reference evidence="1" key="1">
    <citation type="submission" date="2014-05" db="EMBL/GenBank/DDBJ databases">
        <authorList>
            <person name="Chronopoulou M."/>
        </authorList>
    </citation>
    <scope>NUCLEOTIDE SEQUENCE</scope>
    <source>
        <tissue evidence="1">Whole organism</tissue>
    </source>
</reference>
<sequence length="75" mass="8927">MLIRLWKGEQQRLCLSLDLVKEGRETWSLTRSEVCFCIRDHIIQCGFHHMKFWFTNVPTLPFTSLGNERVSLLIF</sequence>
<proteinExistence type="predicted"/>
<protein>
    <submittedName>
        <fullName evidence="1">Uncharacterized protein</fullName>
    </submittedName>
</protein>